<keyword evidence="1" id="KW-1133">Transmembrane helix</keyword>
<feature type="transmembrane region" description="Helical" evidence="1">
    <location>
        <begin position="68"/>
        <end position="89"/>
    </location>
</feature>
<comment type="caution">
    <text evidence="2">The sequence shown here is derived from an EMBL/GenBank/DDBJ whole genome shotgun (WGS) entry which is preliminary data.</text>
</comment>
<evidence type="ECO:0000313" key="3">
    <source>
        <dbReference type="Proteomes" id="UP000887226"/>
    </source>
</evidence>
<dbReference type="AlphaFoldDB" id="A0A9P8CFR3"/>
<dbReference type="OrthoDB" id="5392605at2759"/>
<keyword evidence="1" id="KW-0812">Transmembrane</keyword>
<feature type="transmembrane region" description="Helical" evidence="1">
    <location>
        <begin position="42"/>
        <end position="61"/>
    </location>
</feature>
<proteinExistence type="predicted"/>
<sequence>MGFSRSRTMTISIAAFLLSYSILSLLLLSQLPDERFHFAQLFGWYLHFASMLSVFGAIGALRHHSLSICLFSHFLALDTILTTAPRILLPLLLLKTSTLCAAPPSIALPLSRHSPQQLRISTHHSAHHGSISSFAKASRLQMQIESVAASWTIEGCERIVTLVRGGIVLVVVGIAILQVLGASKVRSYARRLGRRGTERQGEVEMREEGVLKV</sequence>
<dbReference type="Proteomes" id="UP000887226">
    <property type="component" value="Unassembled WGS sequence"/>
</dbReference>
<dbReference type="EMBL" id="MU253872">
    <property type="protein sequence ID" value="KAG9244980.1"/>
    <property type="molecule type" value="Genomic_DNA"/>
</dbReference>
<organism evidence="2 3">
    <name type="scientific">Calycina marina</name>
    <dbReference type="NCBI Taxonomy" id="1763456"/>
    <lineage>
        <taxon>Eukaryota</taxon>
        <taxon>Fungi</taxon>
        <taxon>Dikarya</taxon>
        <taxon>Ascomycota</taxon>
        <taxon>Pezizomycotina</taxon>
        <taxon>Leotiomycetes</taxon>
        <taxon>Helotiales</taxon>
        <taxon>Pezizellaceae</taxon>
        <taxon>Calycina</taxon>
    </lineage>
</organism>
<feature type="transmembrane region" description="Helical" evidence="1">
    <location>
        <begin position="167"/>
        <end position="185"/>
    </location>
</feature>
<evidence type="ECO:0000256" key="1">
    <source>
        <dbReference type="SAM" id="Phobius"/>
    </source>
</evidence>
<name>A0A9P8CFR3_9HELO</name>
<reference evidence="2" key="1">
    <citation type="journal article" date="2021" name="IMA Fungus">
        <title>Genomic characterization of three marine fungi, including Emericellopsis atlantica sp. nov. with signatures of a generalist lifestyle and marine biomass degradation.</title>
        <authorList>
            <person name="Hagestad O.C."/>
            <person name="Hou L."/>
            <person name="Andersen J.H."/>
            <person name="Hansen E.H."/>
            <person name="Altermark B."/>
            <person name="Li C."/>
            <person name="Kuhnert E."/>
            <person name="Cox R.J."/>
            <person name="Crous P.W."/>
            <person name="Spatafora J.W."/>
            <person name="Lail K."/>
            <person name="Amirebrahimi M."/>
            <person name="Lipzen A."/>
            <person name="Pangilinan J."/>
            <person name="Andreopoulos W."/>
            <person name="Hayes R.D."/>
            <person name="Ng V."/>
            <person name="Grigoriev I.V."/>
            <person name="Jackson S.A."/>
            <person name="Sutton T.D.S."/>
            <person name="Dobson A.D.W."/>
            <person name="Rama T."/>
        </authorList>
    </citation>
    <scope>NUCLEOTIDE SEQUENCE</scope>
    <source>
        <strain evidence="2">TRa3180A</strain>
    </source>
</reference>
<protein>
    <submittedName>
        <fullName evidence="2">Uncharacterized protein</fullName>
    </submittedName>
</protein>
<evidence type="ECO:0000313" key="2">
    <source>
        <dbReference type="EMBL" id="KAG9244980.1"/>
    </source>
</evidence>
<keyword evidence="1" id="KW-0472">Membrane</keyword>
<keyword evidence="3" id="KW-1185">Reference proteome</keyword>
<gene>
    <name evidence="2" type="ORF">BJ878DRAFT_479660</name>
</gene>
<feature type="transmembrane region" description="Helical" evidence="1">
    <location>
        <begin position="12"/>
        <end position="30"/>
    </location>
</feature>
<accession>A0A9P8CFR3</accession>